<evidence type="ECO:0000313" key="2">
    <source>
        <dbReference type="EMBL" id="MBK0402799.1"/>
    </source>
</evidence>
<protein>
    <submittedName>
        <fullName evidence="2">3-oxoadipate enol-lactonase</fullName>
        <ecNumber evidence="2">3.1.1.24</ecNumber>
    </submittedName>
</protein>
<dbReference type="NCBIfam" id="TIGR02427">
    <property type="entry name" value="protocat_pcaD"/>
    <property type="match status" value="1"/>
</dbReference>
<dbReference type="InterPro" id="IPR022742">
    <property type="entry name" value="Hydrolase_4"/>
</dbReference>
<dbReference type="Pfam" id="PF12146">
    <property type="entry name" value="Hydrolase_4"/>
    <property type="match status" value="1"/>
</dbReference>
<dbReference type="GO" id="GO:0047570">
    <property type="term" value="F:3-oxoadipate enol-lactonase activity"/>
    <property type="evidence" value="ECO:0007669"/>
    <property type="project" value="UniProtKB-EC"/>
</dbReference>
<proteinExistence type="predicted"/>
<gene>
    <name evidence="2" type="primary">pcaD</name>
    <name evidence="2" type="ORF">I5M27_07360</name>
</gene>
<accession>A0ABS1C070</accession>
<evidence type="ECO:0000259" key="1">
    <source>
        <dbReference type="Pfam" id="PF12146"/>
    </source>
</evidence>
<organism evidence="2 3">
    <name type="scientific">Adhaeribacter terrigena</name>
    <dbReference type="NCBI Taxonomy" id="2793070"/>
    <lineage>
        <taxon>Bacteria</taxon>
        <taxon>Pseudomonadati</taxon>
        <taxon>Bacteroidota</taxon>
        <taxon>Cytophagia</taxon>
        <taxon>Cytophagales</taxon>
        <taxon>Hymenobacteraceae</taxon>
        <taxon>Adhaeribacter</taxon>
    </lineage>
</organism>
<dbReference type="InterPro" id="IPR050266">
    <property type="entry name" value="AB_hydrolase_sf"/>
</dbReference>
<dbReference type="Proteomes" id="UP000644147">
    <property type="component" value="Unassembled WGS sequence"/>
</dbReference>
<dbReference type="SUPFAM" id="SSF53474">
    <property type="entry name" value="alpha/beta-Hydrolases"/>
    <property type="match status" value="1"/>
</dbReference>
<dbReference type="RefSeq" id="WP_200505558.1">
    <property type="nucleotide sequence ID" value="NZ_JAEHFX010000003.1"/>
</dbReference>
<dbReference type="InterPro" id="IPR029058">
    <property type="entry name" value="AB_hydrolase_fold"/>
</dbReference>
<keyword evidence="3" id="KW-1185">Reference proteome</keyword>
<dbReference type="Gene3D" id="3.40.50.1820">
    <property type="entry name" value="alpha/beta hydrolase"/>
    <property type="match status" value="1"/>
</dbReference>
<sequence length="268" mass="30105">MPIIRLSSHNCFYLYEDFGKPETIVFSNSLGTNLTMWDAVVEMVKAEFNVLRYDTRGHGQSSINSATVSIPELGQDVLELLDHLKLEKVYFCGLSMGGLIGQWLGIYAPKRFKKIILTNTAAKIGTDETWNTRIDLVKTNGLSVLQKGTADRWFTPAFREKNPEVVAEILEKFKQNSIQGYTANCAAVRDADFREELHNLKVPTLIISGLQDEVTKVADGNFMQEKIPDSSHVQLDANHLSAVELPKAFARVILEFKDSYKQFLSGKV</sequence>
<dbReference type="EMBL" id="JAEHFX010000003">
    <property type="protein sequence ID" value="MBK0402799.1"/>
    <property type="molecule type" value="Genomic_DNA"/>
</dbReference>
<dbReference type="EC" id="3.1.1.24" evidence="2"/>
<dbReference type="InterPro" id="IPR000073">
    <property type="entry name" value="AB_hydrolase_1"/>
</dbReference>
<evidence type="ECO:0000313" key="3">
    <source>
        <dbReference type="Proteomes" id="UP000644147"/>
    </source>
</evidence>
<comment type="caution">
    <text evidence="2">The sequence shown here is derived from an EMBL/GenBank/DDBJ whole genome shotgun (WGS) entry which is preliminary data.</text>
</comment>
<dbReference type="InterPro" id="IPR026968">
    <property type="entry name" value="PcaD/CatD"/>
</dbReference>
<dbReference type="PRINTS" id="PR00111">
    <property type="entry name" value="ABHYDROLASE"/>
</dbReference>
<name>A0ABS1C070_9BACT</name>
<dbReference type="PANTHER" id="PTHR43798">
    <property type="entry name" value="MONOACYLGLYCEROL LIPASE"/>
    <property type="match status" value="1"/>
</dbReference>
<reference evidence="2 3" key="1">
    <citation type="submission" date="2020-12" db="EMBL/GenBank/DDBJ databases">
        <title>Bacterial novel species Adhaeribacter sp. BT258 isolated from soil.</title>
        <authorList>
            <person name="Jung H.-Y."/>
        </authorList>
    </citation>
    <scope>NUCLEOTIDE SEQUENCE [LARGE SCALE GENOMIC DNA]</scope>
    <source>
        <strain evidence="2 3">BT258</strain>
    </source>
</reference>
<keyword evidence="2" id="KW-0378">Hydrolase</keyword>
<feature type="domain" description="Serine aminopeptidase S33" evidence="1">
    <location>
        <begin position="40"/>
        <end position="230"/>
    </location>
</feature>